<dbReference type="AlphaFoldDB" id="A0A1X2CWL8"/>
<accession>A0A1X2CWL8</accession>
<reference evidence="1 2" key="1">
    <citation type="submission" date="2016-01" db="EMBL/GenBank/DDBJ databases">
        <title>The new phylogeny of the genus Mycobacterium.</title>
        <authorList>
            <person name="Tarcisio F."/>
            <person name="Conor M."/>
            <person name="Antonella G."/>
            <person name="Elisabetta G."/>
            <person name="Giulia F.S."/>
            <person name="Sara T."/>
            <person name="Anna F."/>
            <person name="Clotilde B."/>
            <person name="Roberto B."/>
            <person name="Veronica D.S."/>
            <person name="Fabio R."/>
            <person name="Monica P."/>
            <person name="Olivier J."/>
            <person name="Enrico T."/>
            <person name="Nicola S."/>
        </authorList>
    </citation>
    <scope>NUCLEOTIDE SEQUENCE [LARGE SCALE GENOMIC DNA]</scope>
    <source>
        <strain evidence="1 2">DSM 45176</strain>
    </source>
</reference>
<dbReference type="EMBL" id="LQPQ01000067">
    <property type="protein sequence ID" value="ORW80277.1"/>
    <property type="molecule type" value="Genomic_DNA"/>
</dbReference>
<dbReference type="InterPro" id="IPR010310">
    <property type="entry name" value="T7SS_ESAT-6-like"/>
</dbReference>
<dbReference type="Gene3D" id="1.10.287.1060">
    <property type="entry name" value="ESAT-6-like"/>
    <property type="match status" value="1"/>
</dbReference>
<keyword evidence="2" id="KW-1185">Reference proteome</keyword>
<evidence type="ECO:0000313" key="2">
    <source>
        <dbReference type="Proteomes" id="UP000193087"/>
    </source>
</evidence>
<dbReference type="STRING" id="486698.AWC22_18230"/>
<gene>
    <name evidence="1" type="ORF">AWC22_18230</name>
</gene>
<organism evidence="1 2">
    <name type="scientific">Mycobacterium riyadhense</name>
    <dbReference type="NCBI Taxonomy" id="486698"/>
    <lineage>
        <taxon>Bacteria</taxon>
        <taxon>Bacillati</taxon>
        <taxon>Actinomycetota</taxon>
        <taxon>Actinomycetes</taxon>
        <taxon>Mycobacteriales</taxon>
        <taxon>Mycobacteriaceae</taxon>
        <taxon>Mycobacterium</taxon>
    </lineage>
</organism>
<sequence>MPEEFRVDPEALADAVAQMAEFGRYAESLLTEIDSLVSNLHTTWSGEAAAAHAEAHRHWTAGEAMMREALARLRAAGATAHANYTGAMSTNLSMWS</sequence>
<protein>
    <submittedName>
        <fullName evidence="1">Secretion protein</fullName>
    </submittedName>
</protein>
<dbReference type="Proteomes" id="UP000193087">
    <property type="component" value="Unassembled WGS sequence"/>
</dbReference>
<dbReference type="RefSeq" id="WP_085250405.1">
    <property type="nucleotide sequence ID" value="NZ_CAJMWJ010000001.1"/>
</dbReference>
<evidence type="ECO:0000313" key="1">
    <source>
        <dbReference type="EMBL" id="ORW80277.1"/>
    </source>
</evidence>
<dbReference type="SUPFAM" id="SSF140453">
    <property type="entry name" value="EsxAB dimer-like"/>
    <property type="match status" value="1"/>
</dbReference>
<dbReference type="InterPro" id="IPR036689">
    <property type="entry name" value="ESAT-6-like_sf"/>
</dbReference>
<dbReference type="GeneID" id="93492937"/>
<dbReference type="Pfam" id="PF06013">
    <property type="entry name" value="WXG100"/>
    <property type="match status" value="1"/>
</dbReference>
<name>A0A1X2CWL8_9MYCO</name>
<comment type="caution">
    <text evidence="1">The sequence shown here is derived from an EMBL/GenBank/DDBJ whole genome shotgun (WGS) entry which is preliminary data.</text>
</comment>
<proteinExistence type="predicted"/>
<dbReference type="OrthoDB" id="4748308at2"/>